<dbReference type="EMBL" id="JABVXQ010000009">
    <property type="protein sequence ID" value="KAF6090732.1"/>
    <property type="molecule type" value="Genomic_DNA"/>
</dbReference>
<dbReference type="InterPro" id="IPR013783">
    <property type="entry name" value="Ig-like_fold"/>
</dbReference>
<gene>
    <name evidence="5" type="ORF">HJG60_007470</name>
</gene>
<keyword evidence="3" id="KW-1133">Transmembrane helix</keyword>
<evidence type="ECO:0000256" key="2">
    <source>
        <dbReference type="SAM" id="MobiDB-lite"/>
    </source>
</evidence>
<feature type="region of interest" description="Disordered" evidence="2">
    <location>
        <begin position="421"/>
        <end position="440"/>
    </location>
</feature>
<dbReference type="Proteomes" id="UP000664940">
    <property type="component" value="Unassembled WGS sequence"/>
</dbReference>
<dbReference type="Gene3D" id="2.60.40.10">
    <property type="entry name" value="Immunoglobulins"/>
    <property type="match status" value="2"/>
</dbReference>
<organism evidence="5 6">
    <name type="scientific">Phyllostomus discolor</name>
    <name type="common">pale spear-nosed bat</name>
    <dbReference type="NCBI Taxonomy" id="89673"/>
    <lineage>
        <taxon>Eukaryota</taxon>
        <taxon>Metazoa</taxon>
        <taxon>Chordata</taxon>
        <taxon>Craniata</taxon>
        <taxon>Vertebrata</taxon>
        <taxon>Euteleostomi</taxon>
        <taxon>Mammalia</taxon>
        <taxon>Eutheria</taxon>
        <taxon>Laurasiatheria</taxon>
        <taxon>Chiroptera</taxon>
        <taxon>Yangochiroptera</taxon>
        <taxon>Phyllostomidae</taxon>
        <taxon>Phyllostominae</taxon>
        <taxon>Phyllostomus</taxon>
    </lineage>
</organism>
<evidence type="ECO:0000256" key="1">
    <source>
        <dbReference type="ARBA" id="ARBA00022737"/>
    </source>
</evidence>
<keyword evidence="3" id="KW-0812">Transmembrane</keyword>
<evidence type="ECO:0000313" key="6">
    <source>
        <dbReference type="Proteomes" id="UP000664940"/>
    </source>
</evidence>
<feature type="transmembrane region" description="Helical" evidence="3">
    <location>
        <begin position="391"/>
        <end position="413"/>
    </location>
</feature>
<dbReference type="InterPro" id="IPR036116">
    <property type="entry name" value="FN3_sf"/>
</dbReference>
<feature type="domain" description="Fibronectin type-III" evidence="4">
    <location>
        <begin position="83"/>
        <end position="190"/>
    </location>
</feature>
<feature type="domain" description="Fibronectin type-III" evidence="4">
    <location>
        <begin position="191"/>
        <end position="286"/>
    </location>
</feature>
<dbReference type="CDD" id="cd00063">
    <property type="entry name" value="FN3"/>
    <property type="match status" value="2"/>
</dbReference>
<dbReference type="SMART" id="SM00060">
    <property type="entry name" value="FN3"/>
    <property type="match status" value="2"/>
</dbReference>
<dbReference type="PROSITE" id="PS50853">
    <property type="entry name" value="FN3"/>
    <property type="match status" value="2"/>
</dbReference>
<proteinExistence type="predicted"/>
<dbReference type="SUPFAM" id="SSF49265">
    <property type="entry name" value="Fibronectin type III"/>
    <property type="match status" value="2"/>
</dbReference>
<comment type="caution">
    <text evidence="5">The sequence shown here is derived from an EMBL/GenBank/DDBJ whole genome shotgun (WGS) entry which is preliminary data.</text>
</comment>
<dbReference type="FunFam" id="2.60.40.10:FF:000945">
    <property type="entry name" value="Neural cell adhesion molecule L1"/>
    <property type="match status" value="1"/>
</dbReference>
<reference evidence="5 6" key="1">
    <citation type="journal article" date="2020" name="Nature">
        <title>Six reference-quality genomes reveal evolution of bat adaptations.</title>
        <authorList>
            <person name="Jebb D."/>
            <person name="Huang Z."/>
            <person name="Pippel M."/>
            <person name="Hughes G.M."/>
            <person name="Lavrichenko K."/>
            <person name="Devanna P."/>
            <person name="Winkler S."/>
            <person name="Jermiin L.S."/>
            <person name="Skirmuntt E.C."/>
            <person name="Katzourakis A."/>
            <person name="Burkitt-Gray L."/>
            <person name="Ray D.A."/>
            <person name="Sullivan K.A.M."/>
            <person name="Roscito J.G."/>
            <person name="Kirilenko B.M."/>
            <person name="Davalos L.M."/>
            <person name="Corthals A.P."/>
            <person name="Power M.L."/>
            <person name="Jones G."/>
            <person name="Ransome R.D."/>
            <person name="Dechmann D.K.N."/>
            <person name="Locatelli A.G."/>
            <person name="Puechmaille S.J."/>
            <person name="Fedrigo O."/>
            <person name="Jarvis E.D."/>
            <person name="Hiller M."/>
            <person name="Vernes S.C."/>
            <person name="Myers E.W."/>
            <person name="Teeling E.C."/>
        </authorList>
    </citation>
    <scope>NUCLEOTIDE SEQUENCE [LARGE SCALE GENOMIC DNA]</scope>
    <source>
        <strain evidence="5">Bat1K_MPI-CBG_1</strain>
    </source>
</reference>
<dbReference type="AlphaFoldDB" id="A0A833Z7U5"/>
<dbReference type="PANTHER" id="PTHR46708:SF2">
    <property type="entry name" value="FIBRONECTIN TYPE-III DOMAIN-CONTAINING PROTEIN"/>
    <property type="match status" value="1"/>
</dbReference>
<dbReference type="InterPro" id="IPR050991">
    <property type="entry name" value="ECM_Regulatory_Proteins"/>
</dbReference>
<evidence type="ECO:0000259" key="4">
    <source>
        <dbReference type="PROSITE" id="PS50853"/>
    </source>
</evidence>
<feature type="compositionally biased region" description="Pro residues" evidence="2">
    <location>
        <begin position="426"/>
        <end position="436"/>
    </location>
</feature>
<keyword evidence="3" id="KW-0472">Membrane</keyword>
<dbReference type="FunFam" id="2.60.40.10:FF:000028">
    <property type="entry name" value="Neuronal cell adhesion molecule"/>
    <property type="match status" value="1"/>
</dbReference>
<sequence length="473" mass="52753">MFILITWSRCSLVTHPCNYCFLPLQLTNKQPAGRDPETIQIPCPSNCLSPIEHPNPSSTQGRALGWPQDATGPHPCNWLFPDPQARPQLEDIKILNSSTVLVKWWPVDPAQVKGHLRGYNVTYSWEESQQKHSKNQVHRGHVVVPANTTSTTLGGLRPYSSYHLEVQAFNSRGLGPASQMTFSTPEGVPDHPKALHLECQSNTSLLLCWEPPESPNGVLTGYVLSYYPLDDGSKEQLSLNLSDPELRTHNLTNLSPHVRYRFLLRATTKEGPGEAFVQEGGTMALSETPDFGNISAMAGENYSVISWVPKEGQCNFTFQISFKAQDEKTPPYLLPQNVNYSQKTYTQWDLQPDTYYEIRLFKEMMFLHQMAVKTNGTGRVRLPPPGFATEGWFIGFVSAIILLLLILLILCFIKRSKGGKYSGNPDPRPPYIPSTSPPWSLSLKQDGMSMLGAGRGPEEMAARGLEKMAARPV</sequence>
<dbReference type="Pfam" id="PF00041">
    <property type="entry name" value="fn3"/>
    <property type="match status" value="2"/>
</dbReference>
<dbReference type="InterPro" id="IPR003961">
    <property type="entry name" value="FN3_dom"/>
</dbReference>
<evidence type="ECO:0000256" key="3">
    <source>
        <dbReference type="SAM" id="Phobius"/>
    </source>
</evidence>
<accession>A0A833Z7U5</accession>
<protein>
    <submittedName>
        <fullName evidence="5">L1 cell adhesion molecule</fullName>
    </submittedName>
</protein>
<evidence type="ECO:0000313" key="5">
    <source>
        <dbReference type="EMBL" id="KAF6090732.1"/>
    </source>
</evidence>
<name>A0A833Z7U5_9CHIR</name>
<keyword evidence="1" id="KW-0677">Repeat</keyword>
<dbReference type="PANTHER" id="PTHR46708">
    <property type="entry name" value="TENASCIN"/>
    <property type="match status" value="1"/>
</dbReference>